<gene>
    <name evidence="1" type="ORF">F4X14_09235</name>
</gene>
<sequence length="140" mass="15572">MKKIALLSCISIILAVVVVLLPQNEMPVRAEARCGPDGGEVQNNSSYTLNLEGDALVFHEPSNTYQFQVVWRELPPGQHSDSIGICDVDKVNIETNNWYMNGYRNQDSWVYVGPDSITCRNGDDLPEGIWPPIITNAYCG</sequence>
<dbReference type="EMBL" id="VXMH01000043">
    <property type="protein sequence ID" value="MYC95145.1"/>
    <property type="molecule type" value="Genomic_DNA"/>
</dbReference>
<accession>A0A6B1D701</accession>
<comment type="caution">
    <text evidence="1">The sequence shown here is derived from an EMBL/GenBank/DDBJ whole genome shotgun (WGS) entry which is preliminary data.</text>
</comment>
<dbReference type="AlphaFoldDB" id="A0A6B1D701"/>
<evidence type="ECO:0000313" key="1">
    <source>
        <dbReference type="EMBL" id="MYC95145.1"/>
    </source>
</evidence>
<organism evidence="1">
    <name type="scientific">Caldilineaceae bacterium SB0661_bin_32</name>
    <dbReference type="NCBI Taxonomy" id="2605255"/>
    <lineage>
        <taxon>Bacteria</taxon>
        <taxon>Bacillati</taxon>
        <taxon>Chloroflexota</taxon>
        <taxon>Caldilineae</taxon>
        <taxon>Caldilineales</taxon>
        <taxon>Caldilineaceae</taxon>
    </lineage>
</organism>
<proteinExistence type="predicted"/>
<protein>
    <submittedName>
        <fullName evidence="1">Uncharacterized protein</fullName>
    </submittedName>
</protein>
<name>A0A6B1D701_9CHLR</name>
<reference evidence="1" key="1">
    <citation type="submission" date="2019-09" db="EMBL/GenBank/DDBJ databases">
        <title>Characterisation of the sponge microbiome using genome-centric metagenomics.</title>
        <authorList>
            <person name="Engelberts J.P."/>
            <person name="Robbins S.J."/>
            <person name="De Goeij J.M."/>
            <person name="Aranda M."/>
            <person name="Bell S.C."/>
            <person name="Webster N.S."/>
        </authorList>
    </citation>
    <scope>NUCLEOTIDE SEQUENCE</scope>
    <source>
        <strain evidence="1">SB0661_bin_32</strain>
    </source>
</reference>